<feature type="region of interest" description="Disordered" evidence="1">
    <location>
        <begin position="94"/>
        <end position="135"/>
    </location>
</feature>
<dbReference type="Proteomes" id="UP001153069">
    <property type="component" value="Unassembled WGS sequence"/>
</dbReference>
<feature type="compositionally biased region" description="Acidic residues" evidence="1">
    <location>
        <begin position="108"/>
        <end position="124"/>
    </location>
</feature>
<comment type="caution">
    <text evidence="2">The sequence shown here is derived from an EMBL/GenBank/DDBJ whole genome shotgun (WGS) entry which is preliminary data.</text>
</comment>
<sequence length="277" mass="31792">MFGGPLSSLYYKGLFPCCQKEEDKNAREALQQINQVGERIIWHRQPRKISVENVKKAAFSFFGKKKEAQEEEDNNNPLIKAKFQLVDNSDGIPEIRVGKRGVNKSTQDDDDDDDWEFGGFEDEEAPAKKKKPKRNDNNLQIDISLKRIHTVVPVDQDLIQLNILEDNGQKTKEWIKFSVDGQQEQQGARNMFVHNLQVLMEWDKVRRNNCGELEYNETSAASSLRARAQKAAHFARREIEMKQTKKSREERKAKYVQESGGLKYTALAMARNASASS</sequence>
<keyword evidence="3" id="KW-1185">Reference proteome</keyword>
<protein>
    <submittedName>
        <fullName evidence="2">Uncharacterized protein</fullName>
    </submittedName>
</protein>
<dbReference type="AlphaFoldDB" id="A0A9N8HTB8"/>
<name>A0A9N8HTB8_9STRA</name>
<dbReference type="EMBL" id="CAICTM010001491">
    <property type="protein sequence ID" value="CAB9524095.1"/>
    <property type="molecule type" value="Genomic_DNA"/>
</dbReference>
<reference evidence="2" key="1">
    <citation type="submission" date="2020-06" db="EMBL/GenBank/DDBJ databases">
        <authorList>
            <consortium name="Plant Systems Biology data submission"/>
        </authorList>
    </citation>
    <scope>NUCLEOTIDE SEQUENCE</scope>
    <source>
        <strain evidence="2">D6</strain>
    </source>
</reference>
<dbReference type="OrthoDB" id="42805at2759"/>
<organism evidence="2 3">
    <name type="scientific">Seminavis robusta</name>
    <dbReference type="NCBI Taxonomy" id="568900"/>
    <lineage>
        <taxon>Eukaryota</taxon>
        <taxon>Sar</taxon>
        <taxon>Stramenopiles</taxon>
        <taxon>Ochrophyta</taxon>
        <taxon>Bacillariophyta</taxon>
        <taxon>Bacillariophyceae</taxon>
        <taxon>Bacillariophycidae</taxon>
        <taxon>Naviculales</taxon>
        <taxon>Naviculaceae</taxon>
        <taxon>Seminavis</taxon>
    </lineage>
</organism>
<evidence type="ECO:0000256" key="1">
    <source>
        <dbReference type="SAM" id="MobiDB-lite"/>
    </source>
</evidence>
<proteinExistence type="predicted"/>
<accession>A0A9N8HTB8</accession>
<evidence type="ECO:0000313" key="2">
    <source>
        <dbReference type="EMBL" id="CAB9524095.1"/>
    </source>
</evidence>
<evidence type="ECO:0000313" key="3">
    <source>
        <dbReference type="Proteomes" id="UP001153069"/>
    </source>
</evidence>
<gene>
    <name evidence="2" type="ORF">SEMRO_1493_G277290.1</name>
</gene>